<sequence length="338" mass="36126">MDTPSPQDRGQAAERPAEIPSPGWWDILKRTKDEIGRDHVSVVSAGVAFFGLLAIFPAIGAIISIAGLFLDPADVAQQLDQLAALLPDNAATIIQDQIVKVTGGDETATGLAVAFGILLALYGAMKGMKTLMEGMNIAYDETETRGFVMQNVTAFGLTLALILGLTLSFAVILVLPAVIAWFGLPEGVETVITWAKWPVLAGLTMLGLSLLYRFGPARDNPKWRWVSVGSVASTILWVAGTIGFSIYAKNFGSYNETYGTLGGVIILLTWLWLSSFIVLSGAELNSEMEHQTRRDSTTGPPQPRGQRGAVKADSRPEEFGGDPSSKDDFTEGPRAGPA</sequence>
<evidence type="ECO:0000313" key="9">
    <source>
        <dbReference type="Proteomes" id="UP000198796"/>
    </source>
</evidence>
<evidence type="ECO:0000256" key="5">
    <source>
        <dbReference type="ARBA" id="ARBA00023136"/>
    </source>
</evidence>
<feature type="region of interest" description="Disordered" evidence="6">
    <location>
        <begin position="1"/>
        <end position="21"/>
    </location>
</feature>
<feature type="transmembrane region" description="Helical" evidence="7">
    <location>
        <begin position="260"/>
        <end position="284"/>
    </location>
</feature>
<name>A0A1I0WPC7_9RHOB</name>
<dbReference type="OrthoDB" id="9781030at2"/>
<gene>
    <name evidence="8" type="ORF">SAMN05421688_1592</name>
</gene>
<keyword evidence="5 7" id="KW-0472">Membrane</keyword>
<evidence type="ECO:0000256" key="4">
    <source>
        <dbReference type="ARBA" id="ARBA00022989"/>
    </source>
</evidence>
<keyword evidence="9" id="KW-1185">Reference proteome</keyword>
<dbReference type="PANTHER" id="PTHR30213">
    <property type="entry name" value="INNER MEMBRANE PROTEIN YHJD"/>
    <property type="match status" value="1"/>
</dbReference>
<dbReference type="NCBIfam" id="TIGR00765">
    <property type="entry name" value="yihY_not_rbn"/>
    <property type="match status" value="1"/>
</dbReference>
<comment type="subcellular location">
    <subcellularLocation>
        <location evidence="1">Cell membrane</location>
        <topology evidence="1">Multi-pass membrane protein</topology>
    </subcellularLocation>
</comment>
<dbReference type="Pfam" id="PF03631">
    <property type="entry name" value="Virul_fac_BrkB"/>
    <property type="match status" value="1"/>
</dbReference>
<dbReference type="EMBL" id="FOJU01000002">
    <property type="protein sequence ID" value="SFA90010.1"/>
    <property type="molecule type" value="Genomic_DNA"/>
</dbReference>
<evidence type="ECO:0000256" key="6">
    <source>
        <dbReference type="SAM" id="MobiDB-lite"/>
    </source>
</evidence>
<evidence type="ECO:0000313" key="8">
    <source>
        <dbReference type="EMBL" id="SFA90010.1"/>
    </source>
</evidence>
<dbReference type="Proteomes" id="UP000198796">
    <property type="component" value="Unassembled WGS sequence"/>
</dbReference>
<evidence type="ECO:0000256" key="3">
    <source>
        <dbReference type="ARBA" id="ARBA00022692"/>
    </source>
</evidence>
<dbReference type="PANTHER" id="PTHR30213:SF0">
    <property type="entry name" value="UPF0761 MEMBRANE PROTEIN YIHY"/>
    <property type="match status" value="1"/>
</dbReference>
<keyword evidence="2" id="KW-1003">Cell membrane</keyword>
<dbReference type="STRING" id="871651.SAMN05421688_1592"/>
<evidence type="ECO:0000256" key="7">
    <source>
        <dbReference type="SAM" id="Phobius"/>
    </source>
</evidence>
<proteinExistence type="predicted"/>
<reference evidence="8 9" key="1">
    <citation type="submission" date="2016-10" db="EMBL/GenBank/DDBJ databases">
        <authorList>
            <person name="de Groot N.N."/>
        </authorList>
    </citation>
    <scope>NUCLEOTIDE SEQUENCE [LARGE SCALE GENOMIC DNA]</scope>
    <source>
        <strain evidence="8 9">DSM 29316</strain>
    </source>
</reference>
<evidence type="ECO:0000256" key="1">
    <source>
        <dbReference type="ARBA" id="ARBA00004651"/>
    </source>
</evidence>
<feature type="transmembrane region" description="Helical" evidence="7">
    <location>
        <begin position="40"/>
        <end position="70"/>
    </location>
</feature>
<feature type="transmembrane region" description="Helical" evidence="7">
    <location>
        <begin position="154"/>
        <end position="182"/>
    </location>
</feature>
<dbReference type="GO" id="GO:0005886">
    <property type="term" value="C:plasma membrane"/>
    <property type="evidence" value="ECO:0007669"/>
    <property type="project" value="UniProtKB-SubCell"/>
</dbReference>
<dbReference type="RefSeq" id="WP_092062759.1">
    <property type="nucleotide sequence ID" value="NZ_FOJU01000002.1"/>
</dbReference>
<feature type="transmembrane region" description="Helical" evidence="7">
    <location>
        <begin position="226"/>
        <end position="248"/>
    </location>
</feature>
<accession>A0A1I0WPC7</accession>
<feature type="region of interest" description="Disordered" evidence="6">
    <location>
        <begin position="289"/>
        <end position="338"/>
    </location>
</feature>
<dbReference type="PIRSF" id="PIRSF035875">
    <property type="entry name" value="RNase_BN"/>
    <property type="match status" value="1"/>
</dbReference>
<keyword evidence="4 7" id="KW-1133">Transmembrane helix</keyword>
<feature type="compositionally biased region" description="Basic and acidic residues" evidence="6">
    <location>
        <begin position="310"/>
        <end position="331"/>
    </location>
</feature>
<organism evidence="8 9">
    <name type="scientific">Poseidonocella pacifica</name>
    <dbReference type="NCBI Taxonomy" id="871651"/>
    <lineage>
        <taxon>Bacteria</taxon>
        <taxon>Pseudomonadati</taxon>
        <taxon>Pseudomonadota</taxon>
        <taxon>Alphaproteobacteria</taxon>
        <taxon>Rhodobacterales</taxon>
        <taxon>Roseobacteraceae</taxon>
        <taxon>Poseidonocella</taxon>
    </lineage>
</organism>
<keyword evidence="3 7" id="KW-0812">Transmembrane</keyword>
<evidence type="ECO:0000256" key="2">
    <source>
        <dbReference type="ARBA" id="ARBA00022475"/>
    </source>
</evidence>
<protein>
    <submittedName>
        <fullName evidence="8">Membrane protein</fullName>
    </submittedName>
</protein>
<dbReference type="InterPro" id="IPR017039">
    <property type="entry name" value="Virul_fac_BrkB"/>
</dbReference>
<feature type="transmembrane region" description="Helical" evidence="7">
    <location>
        <begin position="107"/>
        <end position="125"/>
    </location>
</feature>
<dbReference type="AlphaFoldDB" id="A0A1I0WPC7"/>
<feature type="transmembrane region" description="Helical" evidence="7">
    <location>
        <begin position="194"/>
        <end position="214"/>
    </location>
</feature>